<name>A0AAN9NP95_PHACN</name>
<evidence type="ECO:0000313" key="3">
    <source>
        <dbReference type="Proteomes" id="UP001374584"/>
    </source>
</evidence>
<protein>
    <submittedName>
        <fullName evidence="2">Uncharacterized protein</fullName>
    </submittedName>
</protein>
<proteinExistence type="predicted"/>
<keyword evidence="1" id="KW-0812">Transmembrane</keyword>
<keyword evidence="1" id="KW-1133">Transmembrane helix</keyword>
<comment type="caution">
    <text evidence="2">The sequence shown here is derived from an EMBL/GenBank/DDBJ whole genome shotgun (WGS) entry which is preliminary data.</text>
</comment>
<keyword evidence="1" id="KW-0472">Membrane</keyword>
<dbReference type="Proteomes" id="UP001374584">
    <property type="component" value="Unassembled WGS sequence"/>
</dbReference>
<evidence type="ECO:0000256" key="1">
    <source>
        <dbReference type="SAM" id="Phobius"/>
    </source>
</evidence>
<feature type="transmembrane region" description="Helical" evidence="1">
    <location>
        <begin position="20"/>
        <end position="38"/>
    </location>
</feature>
<reference evidence="2 3" key="1">
    <citation type="submission" date="2024-01" db="EMBL/GenBank/DDBJ databases">
        <title>The genomes of 5 underutilized Papilionoideae crops provide insights into root nodulation and disease resistanc.</title>
        <authorList>
            <person name="Jiang F."/>
        </authorList>
    </citation>
    <scope>NUCLEOTIDE SEQUENCE [LARGE SCALE GENOMIC DNA]</scope>
    <source>
        <strain evidence="2">JINMINGXINNONG_FW02</strain>
        <tissue evidence="2">Leaves</tissue>
    </source>
</reference>
<organism evidence="2 3">
    <name type="scientific">Phaseolus coccineus</name>
    <name type="common">Scarlet runner bean</name>
    <name type="synonym">Phaseolus multiflorus</name>
    <dbReference type="NCBI Taxonomy" id="3886"/>
    <lineage>
        <taxon>Eukaryota</taxon>
        <taxon>Viridiplantae</taxon>
        <taxon>Streptophyta</taxon>
        <taxon>Embryophyta</taxon>
        <taxon>Tracheophyta</taxon>
        <taxon>Spermatophyta</taxon>
        <taxon>Magnoliopsida</taxon>
        <taxon>eudicotyledons</taxon>
        <taxon>Gunneridae</taxon>
        <taxon>Pentapetalae</taxon>
        <taxon>rosids</taxon>
        <taxon>fabids</taxon>
        <taxon>Fabales</taxon>
        <taxon>Fabaceae</taxon>
        <taxon>Papilionoideae</taxon>
        <taxon>50 kb inversion clade</taxon>
        <taxon>NPAAA clade</taxon>
        <taxon>indigoferoid/millettioid clade</taxon>
        <taxon>Phaseoleae</taxon>
        <taxon>Phaseolus</taxon>
    </lineage>
</organism>
<dbReference type="AlphaFoldDB" id="A0AAN9NP95"/>
<accession>A0AAN9NP95</accession>
<gene>
    <name evidence="2" type="ORF">VNO80_07751</name>
</gene>
<evidence type="ECO:0000313" key="2">
    <source>
        <dbReference type="EMBL" id="KAK7374323.1"/>
    </source>
</evidence>
<keyword evidence="3" id="KW-1185">Reference proteome</keyword>
<dbReference type="EMBL" id="JAYMYR010000003">
    <property type="protein sequence ID" value="KAK7374323.1"/>
    <property type="molecule type" value="Genomic_DNA"/>
</dbReference>
<sequence>MIFQMFLCERLECIYSAEHNFFLLYLLLFLFYLLRNFMRFHLVKALGPRVMMNDLLVLSCCNLTCNPYHQPSEVQRLIVSV</sequence>